<dbReference type="PANTHER" id="PTHR30483:SF6">
    <property type="entry name" value="PERIPLASMIC BINDING PROTEIN OF ABC TRANSPORTER FOR NATURAL AMINO ACIDS"/>
    <property type="match status" value="1"/>
</dbReference>
<evidence type="ECO:0000256" key="1">
    <source>
        <dbReference type="ARBA" id="ARBA00010062"/>
    </source>
</evidence>
<accession>A0A2U1CGZ7</accession>
<dbReference type="Proteomes" id="UP000246145">
    <property type="component" value="Unassembled WGS sequence"/>
</dbReference>
<dbReference type="InterPro" id="IPR028082">
    <property type="entry name" value="Peripla_BP_I"/>
</dbReference>
<evidence type="ECO:0000259" key="4">
    <source>
        <dbReference type="Pfam" id="PF13458"/>
    </source>
</evidence>
<dbReference type="AlphaFoldDB" id="A0A2U1CGZ7"/>
<dbReference type="Gene3D" id="3.40.50.2300">
    <property type="match status" value="2"/>
</dbReference>
<dbReference type="EMBL" id="QEKO01000012">
    <property type="protein sequence ID" value="PVY60183.1"/>
    <property type="molecule type" value="Genomic_DNA"/>
</dbReference>
<gene>
    <name evidence="5" type="ORF">C7440_3897</name>
</gene>
<evidence type="ECO:0000256" key="2">
    <source>
        <dbReference type="ARBA" id="ARBA00022729"/>
    </source>
</evidence>
<dbReference type="InterPro" id="IPR051010">
    <property type="entry name" value="BCAA_transport"/>
</dbReference>
<dbReference type="PANTHER" id="PTHR30483">
    <property type="entry name" value="LEUCINE-SPECIFIC-BINDING PROTEIN"/>
    <property type="match status" value="1"/>
</dbReference>
<evidence type="ECO:0000313" key="5">
    <source>
        <dbReference type="EMBL" id="PVY60183.1"/>
    </source>
</evidence>
<keyword evidence="6" id="KW-1185">Reference proteome</keyword>
<feature type="signal peptide" evidence="3">
    <location>
        <begin position="1"/>
        <end position="22"/>
    </location>
</feature>
<keyword evidence="2 3" id="KW-0732">Signal</keyword>
<feature type="domain" description="Leucine-binding protein" evidence="4">
    <location>
        <begin position="25"/>
        <end position="360"/>
    </location>
</feature>
<sequence>MMKTRLIAALLASCLCVAPALAADKVKIGFITTTSGPNGIIGKHMKDAADLALEKLGGKLGGRDAEIIYGDDQYKPDVGRQLAEQMLKQDKVDFVTGVILSSTLLAVYQPVIRAGKILISANAGPSQIAGKMCAPNFFTTSWQNDQTPEAMGKYMNDLKIEDVYVMAPNYAAGKDMVAGFKRYFKGRILNEVYTTFGQADYQAELSQLKAAKPKAVFVFYSGGMGIQFFKQYAQAGLRDIPLYSVFGADETTLPAIGEAAIGNYEAGFWNYDLDIPANREFVDAFRNKYGYIPSYYAAQSYDAINLINSAVEAVGGDVGKTEDMIAAMEKADFKSVRGPFQYNKNHFPIQNFYVFQITKDESGNLVRKTVKTVFEHHKDNYYNDCSMQ</sequence>
<dbReference type="RefSeq" id="WP_207775439.1">
    <property type="nucleotide sequence ID" value="NZ_JACCEX010000002.1"/>
</dbReference>
<dbReference type="InterPro" id="IPR028081">
    <property type="entry name" value="Leu-bd"/>
</dbReference>
<comment type="caution">
    <text evidence="5">The sequence shown here is derived from an EMBL/GenBank/DDBJ whole genome shotgun (WGS) entry which is preliminary data.</text>
</comment>
<comment type="similarity">
    <text evidence="1">Belongs to the leucine-binding protein family.</text>
</comment>
<evidence type="ECO:0000256" key="3">
    <source>
        <dbReference type="SAM" id="SignalP"/>
    </source>
</evidence>
<feature type="chain" id="PRO_5015439544" evidence="3">
    <location>
        <begin position="23"/>
        <end position="388"/>
    </location>
</feature>
<reference evidence="5 6" key="1">
    <citation type="submission" date="2018-04" db="EMBL/GenBank/DDBJ databases">
        <title>Genomic Encyclopedia of Type Strains, Phase IV (KMG-IV): sequencing the most valuable type-strain genomes for metagenomic binning, comparative biology and taxonomic classification.</title>
        <authorList>
            <person name="Goeker M."/>
        </authorList>
    </citation>
    <scope>NUCLEOTIDE SEQUENCE [LARGE SCALE GENOMIC DNA]</scope>
    <source>
        <strain evidence="5 6">DSM 10065</strain>
    </source>
</reference>
<protein>
    <submittedName>
        <fullName evidence="5">Amino acid/amide ABC transporter substrate-binding protein (HAAT family)</fullName>
    </submittedName>
</protein>
<name>A0A2U1CGZ7_9BURK</name>
<proteinExistence type="inferred from homology"/>
<dbReference type="CDD" id="cd06359">
    <property type="entry name" value="PBP1_Nba-like"/>
    <property type="match status" value="1"/>
</dbReference>
<evidence type="ECO:0000313" key="6">
    <source>
        <dbReference type="Proteomes" id="UP000246145"/>
    </source>
</evidence>
<dbReference type="Pfam" id="PF13458">
    <property type="entry name" value="Peripla_BP_6"/>
    <property type="match status" value="1"/>
</dbReference>
<dbReference type="SUPFAM" id="SSF53822">
    <property type="entry name" value="Periplasmic binding protein-like I"/>
    <property type="match status" value="1"/>
</dbReference>
<organism evidence="5 6">
    <name type="scientific">Pusillimonas noertemannii</name>
    <dbReference type="NCBI Taxonomy" id="305977"/>
    <lineage>
        <taxon>Bacteria</taxon>
        <taxon>Pseudomonadati</taxon>
        <taxon>Pseudomonadota</taxon>
        <taxon>Betaproteobacteria</taxon>
        <taxon>Burkholderiales</taxon>
        <taxon>Alcaligenaceae</taxon>
        <taxon>Pusillimonas</taxon>
    </lineage>
</organism>